<sequence length="265" mass="30155">GPYALSWKPCQGDSLNLPDHRGPYALSWKPCQGDSLNLPDHSLVPAKSNSYYQAFNVKSLFGEIEMDDPNITMEEYIQLMADNAHKHGQMFDWETAMYSKIYDDIDLFKDFEADFAAIIYNEALASNPKVASKPTVSPHNDIKADFNFTISFSKPDDKDYTFIYDKNSSSYKLIHVNDLKSDTGDDIDEINVRLPSEDIYIKPLDSVINVNANTYFQAFDKSIETNHDTPEKRYDVSAPTLHKKTRTNNSQYGVSLFYHTPYPAG</sequence>
<dbReference type="EMBL" id="BKCJ010004539">
    <property type="protein sequence ID" value="GEU61639.1"/>
    <property type="molecule type" value="Genomic_DNA"/>
</dbReference>
<comment type="caution">
    <text evidence="1">The sequence shown here is derived from an EMBL/GenBank/DDBJ whole genome shotgun (WGS) entry which is preliminary data.</text>
</comment>
<name>A0A6L2LKM6_TANCI</name>
<proteinExistence type="predicted"/>
<organism evidence="1">
    <name type="scientific">Tanacetum cinerariifolium</name>
    <name type="common">Dalmatian daisy</name>
    <name type="synonym">Chrysanthemum cinerariifolium</name>
    <dbReference type="NCBI Taxonomy" id="118510"/>
    <lineage>
        <taxon>Eukaryota</taxon>
        <taxon>Viridiplantae</taxon>
        <taxon>Streptophyta</taxon>
        <taxon>Embryophyta</taxon>
        <taxon>Tracheophyta</taxon>
        <taxon>Spermatophyta</taxon>
        <taxon>Magnoliopsida</taxon>
        <taxon>eudicotyledons</taxon>
        <taxon>Gunneridae</taxon>
        <taxon>Pentapetalae</taxon>
        <taxon>asterids</taxon>
        <taxon>campanulids</taxon>
        <taxon>Asterales</taxon>
        <taxon>Asteraceae</taxon>
        <taxon>Asteroideae</taxon>
        <taxon>Anthemideae</taxon>
        <taxon>Anthemidinae</taxon>
        <taxon>Tanacetum</taxon>
    </lineage>
</organism>
<evidence type="ECO:0000313" key="1">
    <source>
        <dbReference type="EMBL" id="GEU61639.1"/>
    </source>
</evidence>
<feature type="non-terminal residue" evidence="1">
    <location>
        <position position="1"/>
    </location>
</feature>
<protein>
    <submittedName>
        <fullName evidence="1">Uncharacterized protein</fullName>
    </submittedName>
</protein>
<gene>
    <name evidence="1" type="ORF">Tci_033617</name>
</gene>
<accession>A0A6L2LKM6</accession>
<reference evidence="1" key="1">
    <citation type="journal article" date="2019" name="Sci. Rep.">
        <title>Draft genome of Tanacetum cinerariifolium, the natural source of mosquito coil.</title>
        <authorList>
            <person name="Yamashiro T."/>
            <person name="Shiraishi A."/>
            <person name="Satake H."/>
            <person name="Nakayama K."/>
        </authorList>
    </citation>
    <scope>NUCLEOTIDE SEQUENCE</scope>
</reference>
<dbReference type="AlphaFoldDB" id="A0A6L2LKM6"/>